<dbReference type="HOGENOM" id="CLU_009227_1_1_4"/>
<keyword evidence="3" id="KW-0786">Thiamine pyrophosphate</keyword>
<dbReference type="SMART" id="SM00861">
    <property type="entry name" value="Transket_pyr"/>
    <property type="match status" value="1"/>
</dbReference>
<dbReference type="SUPFAM" id="SSF52922">
    <property type="entry name" value="TK C-terminal domain-like"/>
    <property type="match status" value="1"/>
</dbReference>
<comment type="cofactor">
    <cofactor evidence="1">
        <name>thiamine diphosphate</name>
        <dbReference type="ChEBI" id="CHEBI:58937"/>
    </cofactor>
</comment>
<dbReference type="OrthoDB" id="8732661at2"/>
<dbReference type="InterPro" id="IPR029061">
    <property type="entry name" value="THDP-binding"/>
</dbReference>
<evidence type="ECO:0000259" key="4">
    <source>
        <dbReference type="SMART" id="SM00861"/>
    </source>
</evidence>
<name>F5XXB8_RAMTT</name>
<dbReference type="SUPFAM" id="SSF52518">
    <property type="entry name" value="Thiamin diphosphate-binding fold (THDP-binding)"/>
    <property type="match status" value="1"/>
</dbReference>
<evidence type="ECO:0000256" key="1">
    <source>
        <dbReference type="ARBA" id="ARBA00001964"/>
    </source>
</evidence>
<accession>F5XXB8</accession>
<dbReference type="CDD" id="cd07033">
    <property type="entry name" value="TPP_PYR_DXS_TK_like"/>
    <property type="match status" value="1"/>
</dbReference>
<evidence type="ECO:0000313" key="5">
    <source>
        <dbReference type="EMBL" id="AEG94253.1"/>
    </source>
</evidence>
<dbReference type="Pfam" id="PF02779">
    <property type="entry name" value="Transket_pyr"/>
    <property type="match status" value="1"/>
</dbReference>
<comment type="similarity">
    <text evidence="2">Belongs to the transketolase family.</text>
</comment>
<dbReference type="EMBL" id="CP000245">
    <property type="protein sequence ID" value="AEG94253.1"/>
    <property type="molecule type" value="Genomic_DNA"/>
</dbReference>
<dbReference type="InterPro" id="IPR033248">
    <property type="entry name" value="Transketolase_C"/>
</dbReference>
<evidence type="ECO:0000313" key="6">
    <source>
        <dbReference type="Proteomes" id="UP000008385"/>
    </source>
</evidence>
<dbReference type="PANTHER" id="PTHR43825:SF1">
    <property type="entry name" value="TRANSKETOLASE-LIKE PYRIMIDINE-BINDING DOMAIN-CONTAINING PROTEIN"/>
    <property type="match status" value="1"/>
</dbReference>
<reference evidence="5 6" key="2">
    <citation type="journal article" date="2011" name="PLoS ONE">
        <title>The Cyst-Dividing Bacterium Ramlibacter tataouinensis TTB310 Genome Reveals a Well-Stocked Toolbox for Adaptation to a Desert Environment.</title>
        <authorList>
            <person name="De Luca G."/>
            <person name="Barakat M."/>
            <person name="Ortet P."/>
            <person name="Fochesato S."/>
            <person name="Jourlin-Castelli C."/>
            <person name="Ansaldi M."/>
            <person name="Py B."/>
            <person name="Fichant G."/>
            <person name="Coutinho P.M."/>
            <person name="Voulhoux R."/>
            <person name="Bastien O."/>
            <person name="Marechal E."/>
            <person name="Henrissat B."/>
            <person name="Quentin Y."/>
            <person name="Noirot P."/>
            <person name="Filloux A."/>
            <person name="Mejean V."/>
            <person name="Dubow M.S."/>
            <person name="Barras F."/>
            <person name="Barbe V."/>
            <person name="Weissenbach J."/>
            <person name="Mihalcescu I."/>
            <person name="Vermeglio A."/>
            <person name="Achouak W."/>
            <person name="Heulin T."/>
        </authorList>
    </citation>
    <scope>NUCLEOTIDE SEQUENCE [LARGE SCALE GENOMIC DNA]</scope>
    <source>
        <strain evidence="6">ATCC BAA-407 / DSM 14655 / LMG 21543 / TTB310</strain>
    </source>
</reference>
<dbReference type="RefSeq" id="WP_013902484.1">
    <property type="nucleotide sequence ID" value="NC_015677.1"/>
</dbReference>
<dbReference type="InterPro" id="IPR051157">
    <property type="entry name" value="PDH/Transketolase"/>
</dbReference>
<keyword evidence="5" id="KW-0456">Lyase</keyword>
<dbReference type="InterPro" id="IPR005475">
    <property type="entry name" value="Transketolase-like_Pyr-bd"/>
</dbReference>
<keyword evidence="5" id="KW-0670">Pyruvate</keyword>
<dbReference type="eggNOG" id="COG3958">
    <property type="taxonomic scope" value="Bacteria"/>
</dbReference>
<dbReference type="FunFam" id="3.40.50.970:FF:000129">
    <property type="entry name" value="Transketolase"/>
    <property type="match status" value="1"/>
</dbReference>
<dbReference type="InterPro" id="IPR009014">
    <property type="entry name" value="Transketo_C/PFOR_II"/>
</dbReference>
<organism evidence="5 6">
    <name type="scientific">Ramlibacter tataouinensis (strain ATCC BAA-407 / DSM 14655 / LMG 21543 / TTB310)</name>
    <dbReference type="NCBI Taxonomy" id="365046"/>
    <lineage>
        <taxon>Bacteria</taxon>
        <taxon>Pseudomonadati</taxon>
        <taxon>Pseudomonadota</taxon>
        <taxon>Betaproteobacteria</taxon>
        <taxon>Burkholderiales</taxon>
        <taxon>Comamonadaceae</taxon>
        <taxon>Ramlibacter</taxon>
    </lineage>
</organism>
<dbReference type="KEGG" id="rta:Rta_31430"/>
<gene>
    <name evidence="5" type="ordered locus">Rta_31430</name>
</gene>
<proteinExistence type="inferred from homology"/>
<evidence type="ECO:0000256" key="3">
    <source>
        <dbReference type="ARBA" id="ARBA00023052"/>
    </source>
</evidence>
<dbReference type="GO" id="GO:0016829">
    <property type="term" value="F:lyase activity"/>
    <property type="evidence" value="ECO:0007669"/>
    <property type="project" value="UniProtKB-KW"/>
</dbReference>
<dbReference type="PATRIC" id="fig|365046.3.peg.3209"/>
<dbReference type="Gene3D" id="3.40.50.970">
    <property type="match status" value="1"/>
</dbReference>
<dbReference type="Gene3D" id="3.40.50.920">
    <property type="match status" value="1"/>
</dbReference>
<protein>
    <submittedName>
        <fullName evidence="5">1-deoxy-D-xylulose-5-phosphate pyruvate-lyase (Carboxylating)</fullName>
    </submittedName>
</protein>
<feature type="domain" description="Transketolase-like pyrimidine-binding" evidence="4">
    <location>
        <begin position="5"/>
        <end position="170"/>
    </location>
</feature>
<dbReference type="Proteomes" id="UP000008385">
    <property type="component" value="Chromosome"/>
</dbReference>
<keyword evidence="6" id="KW-1185">Reference proteome</keyword>
<dbReference type="AlphaFoldDB" id="F5XXB8"/>
<evidence type="ECO:0000256" key="2">
    <source>
        <dbReference type="ARBA" id="ARBA00007131"/>
    </source>
</evidence>
<reference evidence="6" key="1">
    <citation type="submission" date="2006-01" db="EMBL/GenBank/DDBJ databases">
        <title>Genome of the cyst-dividing bacterium Ramlibacter tataouinensis.</title>
        <authorList>
            <person name="Barakat M."/>
            <person name="Ortet P."/>
            <person name="De Luca G."/>
            <person name="Jourlin-Castelli C."/>
            <person name="Ansaldi M."/>
            <person name="Py B."/>
            <person name="Fichant G."/>
            <person name="Coutinho P."/>
            <person name="Voulhoux R."/>
            <person name="Bastien O."/>
            <person name="Roy S."/>
            <person name="Marechal E."/>
            <person name="Henrissat B."/>
            <person name="Quentin Y."/>
            <person name="Noirot P."/>
            <person name="Filloux A."/>
            <person name="Mejean V."/>
            <person name="DuBow M."/>
            <person name="Barras F."/>
            <person name="Heulin T."/>
        </authorList>
    </citation>
    <scope>NUCLEOTIDE SEQUENCE [LARGE SCALE GENOMIC DNA]</scope>
    <source>
        <strain evidence="6">ATCC BAA-407 / DSM 14655 / LMG 21543 / TTB310</strain>
    </source>
</reference>
<dbReference type="Pfam" id="PF02780">
    <property type="entry name" value="Transketolase_C"/>
    <property type="match status" value="1"/>
</dbReference>
<dbReference type="PANTHER" id="PTHR43825">
    <property type="entry name" value="PYRUVATE DEHYDROGENASE E1 COMPONENT"/>
    <property type="match status" value="1"/>
</dbReference>
<dbReference type="STRING" id="365046.Rta_31430"/>
<sequence length="322" mass="33813">MNATEDPRASFAATLVDLAATDARVCMVVNDSISSSSAAGFLARFPDRLFDAGIAEQNMVGVAAGLANAGMIPFVCAASCFLTGRALEQIKVDIALSDANVKLCGNSAGFAYGSLGPTHHAIEDIAWMRVLPGLRIAAPSDATETAQAVRAAHEHVGPVFIRLNRIPVPSLQPHTQPFEFGKATELRQGEDVTLFSMGFAAHGALEAASLLAREGIEARVLNMSSLAPLDVKAISRACRETRRLVCVEDHQREGGLFSAVASVVVRGTPVPMLSISVPGVFAPVGSTEDLHALFGLQPEAIATRVAAWLRGLSRPGEAILHG</sequence>